<dbReference type="PANTHER" id="PTHR43377">
    <property type="entry name" value="BILIVERDIN REDUCTASE A"/>
    <property type="match status" value="1"/>
</dbReference>
<dbReference type="GO" id="GO:0000166">
    <property type="term" value="F:nucleotide binding"/>
    <property type="evidence" value="ECO:0007669"/>
    <property type="project" value="InterPro"/>
</dbReference>
<dbReference type="Pfam" id="PF01408">
    <property type="entry name" value="GFO_IDH_MocA"/>
    <property type="match status" value="1"/>
</dbReference>
<organism evidence="3 4">
    <name type="scientific">Ureibacillus terrenus</name>
    <dbReference type="NCBI Taxonomy" id="118246"/>
    <lineage>
        <taxon>Bacteria</taxon>
        <taxon>Bacillati</taxon>
        <taxon>Bacillota</taxon>
        <taxon>Bacilli</taxon>
        <taxon>Bacillales</taxon>
        <taxon>Caryophanaceae</taxon>
        <taxon>Ureibacillus</taxon>
    </lineage>
</organism>
<dbReference type="Gene3D" id="3.40.50.720">
    <property type="entry name" value="NAD(P)-binding Rossmann-like Domain"/>
    <property type="match status" value="1"/>
</dbReference>
<evidence type="ECO:0000313" key="4">
    <source>
        <dbReference type="Proteomes" id="UP000315753"/>
    </source>
</evidence>
<dbReference type="Gene3D" id="3.30.360.10">
    <property type="entry name" value="Dihydrodipicolinate Reductase, domain 2"/>
    <property type="match status" value="1"/>
</dbReference>
<dbReference type="EMBL" id="VIGD01000006">
    <property type="protein sequence ID" value="TQE91168.1"/>
    <property type="molecule type" value="Genomic_DNA"/>
</dbReference>
<reference evidence="3 4" key="1">
    <citation type="submission" date="2019-06" db="EMBL/GenBank/DDBJ databases">
        <title>Genome sequence of Ureibacillus terrenus.</title>
        <authorList>
            <person name="Maclea K.S."/>
            <person name="Simoes M."/>
        </authorList>
    </citation>
    <scope>NUCLEOTIDE SEQUENCE [LARGE SCALE GENOMIC DNA]</scope>
    <source>
        <strain evidence="3 4">ATCC BAA-384</strain>
    </source>
</reference>
<feature type="domain" description="Gfo/Idh/MocA-like oxidoreductase N-terminal" evidence="1">
    <location>
        <begin position="4"/>
        <end position="120"/>
    </location>
</feature>
<gene>
    <name evidence="3" type="ORF">FKZ59_05840</name>
</gene>
<dbReference type="Proteomes" id="UP000315753">
    <property type="component" value="Unassembled WGS sequence"/>
</dbReference>
<accession>A0A540V366</accession>
<dbReference type="InterPro" id="IPR051450">
    <property type="entry name" value="Gfo/Idh/MocA_Oxidoreductases"/>
</dbReference>
<protein>
    <submittedName>
        <fullName evidence="3">Gfo/Idh/MocA family oxidoreductase</fullName>
    </submittedName>
</protein>
<proteinExistence type="predicted"/>
<feature type="domain" description="GFO/IDH/MocA-like oxidoreductase" evidence="2">
    <location>
        <begin position="155"/>
        <end position="228"/>
    </location>
</feature>
<dbReference type="InterPro" id="IPR000683">
    <property type="entry name" value="Gfo/Idh/MocA-like_OxRdtase_N"/>
</dbReference>
<sequence length="316" mass="35833">MSLIRIGVAGTGKMGFFHCTKLKQIKNVNFVGIYDANLKRAEEISKAFQIRAYKTYSELLKDVDAVIIAAPTSFHYALAEEAIRCNKHVFVEKPMTTTVEEAEKIRALLKNKDVKFQVGHIERFNPAIKQIHQYIQHEKIMNIEAKRLAYTERIKDADVVLDVMIHDIDIILSLIKSPIKRASAEGIRFRDPLKYDAVSAMLLFENGIVANLMASNISHEKVRKLTIYEKEKVIKTDYLLRRQQLIMNESANQRSAFPAGTETVIANILLPYSDPLTEELLHFIDCIYSDKKPIVGADEGKSAVEVALKIKQCLIA</sequence>
<dbReference type="AlphaFoldDB" id="A0A540V366"/>
<name>A0A540V366_9BACL</name>
<dbReference type="SUPFAM" id="SSF55347">
    <property type="entry name" value="Glyceraldehyde-3-phosphate dehydrogenase-like, C-terminal domain"/>
    <property type="match status" value="1"/>
</dbReference>
<dbReference type="PANTHER" id="PTHR43377:SF1">
    <property type="entry name" value="BILIVERDIN REDUCTASE A"/>
    <property type="match status" value="1"/>
</dbReference>
<dbReference type="InterPro" id="IPR036291">
    <property type="entry name" value="NAD(P)-bd_dom_sf"/>
</dbReference>
<dbReference type="InterPro" id="IPR055170">
    <property type="entry name" value="GFO_IDH_MocA-like_dom"/>
</dbReference>
<dbReference type="SUPFAM" id="SSF51735">
    <property type="entry name" value="NAD(P)-binding Rossmann-fold domains"/>
    <property type="match status" value="1"/>
</dbReference>
<dbReference type="OrthoDB" id="9815825at2"/>
<evidence type="ECO:0000313" key="3">
    <source>
        <dbReference type="EMBL" id="TQE91168.1"/>
    </source>
</evidence>
<keyword evidence="4" id="KW-1185">Reference proteome</keyword>
<comment type="caution">
    <text evidence="3">The sequence shown here is derived from an EMBL/GenBank/DDBJ whole genome shotgun (WGS) entry which is preliminary data.</text>
</comment>
<dbReference type="Pfam" id="PF22725">
    <property type="entry name" value="GFO_IDH_MocA_C3"/>
    <property type="match status" value="1"/>
</dbReference>
<evidence type="ECO:0000259" key="2">
    <source>
        <dbReference type="Pfam" id="PF22725"/>
    </source>
</evidence>
<dbReference type="RefSeq" id="WP_141601819.1">
    <property type="nucleotide sequence ID" value="NZ_JARMSB010000046.1"/>
</dbReference>
<evidence type="ECO:0000259" key="1">
    <source>
        <dbReference type="Pfam" id="PF01408"/>
    </source>
</evidence>